<dbReference type="STRING" id="1218508.JG29_06810"/>
<evidence type="ECO:0000259" key="1">
    <source>
        <dbReference type="Pfam" id="PF01248"/>
    </source>
</evidence>
<dbReference type="InterPro" id="IPR004038">
    <property type="entry name" value="Ribosomal_eL8/eL30/eS12/Gad45"/>
</dbReference>
<sequence>MNKQQILNLLGLAYKAHCVISGQDLVLKSLKQRQVEFVFLASDLSTTFLKKITSILDQYQVSFTTDFSQAELSQAIGRLRKTIAITDQGFAKRFKELTMIN</sequence>
<dbReference type="Gene3D" id="3.30.1330.30">
    <property type="match status" value="1"/>
</dbReference>
<protein>
    <submittedName>
        <fullName evidence="2">50S ribosomal protein L7/L12</fullName>
    </submittedName>
</protein>
<evidence type="ECO:0000313" key="2">
    <source>
        <dbReference type="EMBL" id="KJY49227.1"/>
    </source>
</evidence>
<proteinExistence type="predicted"/>
<feature type="domain" description="Ribosomal protein eL8/eL30/eS12/Gadd45" evidence="1">
    <location>
        <begin position="5"/>
        <end position="92"/>
    </location>
</feature>
<keyword evidence="3" id="KW-1185">Reference proteome</keyword>
<evidence type="ECO:0000313" key="3">
    <source>
        <dbReference type="Proteomes" id="UP000033695"/>
    </source>
</evidence>
<gene>
    <name evidence="2" type="primary">rplL2</name>
    <name evidence="2" type="ORF">JG29_06810</name>
</gene>
<reference evidence="2 3" key="1">
    <citation type="submission" date="2014-12" db="EMBL/GenBank/DDBJ databases">
        <title>Comparative genomics of the lactic acid bacteria isolated from the honey bee gut.</title>
        <authorList>
            <person name="Ellegaard K.M."/>
            <person name="Tamarit D."/>
            <person name="Javelind E."/>
            <person name="Olofsson T."/>
            <person name="Andersson S.G."/>
            <person name="Vasquez A."/>
        </authorList>
    </citation>
    <scope>NUCLEOTIDE SEQUENCE [LARGE SCALE GENOMIC DNA]</scope>
    <source>
        <strain evidence="2 3">Hon2</strain>
    </source>
</reference>
<dbReference type="Proteomes" id="UP000033695">
    <property type="component" value="Unassembled WGS sequence"/>
</dbReference>
<dbReference type="HOGENOM" id="CLU_157804_4_0_9"/>
<dbReference type="PATRIC" id="fig|1218508.4.peg.696"/>
<dbReference type="AlphaFoldDB" id="A0A0F4KRC5"/>
<dbReference type="OrthoDB" id="9794863at2"/>
<name>A0A0F4KRC5_9LACO</name>
<organism evidence="2 3">
    <name type="scientific">Bombilactobacillus mellis</name>
    <dbReference type="NCBI Taxonomy" id="1218508"/>
    <lineage>
        <taxon>Bacteria</taxon>
        <taxon>Bacillati</taxon>
        <taxon>Bacillota</taxon>
        <taxon>Bacilli</taxon>
        <taxon>Lactobacillales</taxon>
        <taxon>Lactobacillaceae</taxon>
        <taxon>Bombilactobacillus</taxon>
    </lineage>
</organism>
<keyword evidence="2" id="KW-0689">Ribosomal protein</keyword>
<keyword evidence="2" id="KW-0687">Ribonucleoprotein</keyword>
<comment type="caution">
    <text evidence="2">The sequence shown here is derived from an EMBL/GenBank/DDBJ whole genome shotgun (WGS) entry which is preliminary data.</text>
</comment>
<dbReference type="InterPro" id="IPR029064">
    <property type="entry name" value="Ribosomal_eL30-like_sf"/>
</dbReference>
<accession>A0A0F4KRC5</accession>
<dbReference type="SUPFAM" id="SSF55315">
    <property type="entry name" value="L30e-like"/>
    <property type="match status" value="1"/>
</dbReference>
<dbReference type="EMBL" id="JXBZ01000005">
    <property type="protein sequence ID" value="KJY49227.1"/>
    <property type="molecule type" value="Genomic_DNA"/>
</dbReference>
<dbReference type="Pfam" id="PF01248">
    <property type="entry name" value="Ribosomal_L7Ae"/>
    <property type="match status" value="1"/>
</dbReference>
<dbReference type="GO" id="GO:0005840">
    <property type="term" value="C:ribosome"/>
    <property type="evidence" value="ECO:0007669"/>
    <property type="project" value="UniProtKB-KW"/>
</dbReference>
<dbReference type="RefSeq" id="WP_045922531.1">
    <property type="nucleotide sequence ID" value="NZ_JBHTHW010000003.1"/>
</dbReference>